<name>A0ABW1IQN5_9BACL</name>
<accession>A0ABW1IQN5</accession>
<organism evidence="1 2">
    <name type="scientific">Marinicrinis lubricantis</name>
    <dbReference type="NCBI Taxonomy" id="2086470"/>
    <lineage>
        <taxon>Bacteria</taxon>
        <taxon>Bacillati</taxon>
        <taxon>Bacillota</taxon>
        <taxon>Bacilli</taxon>
        <taxon>Bacillales</taxon>
        <taxon>Paenibacillaceae</taxon>
    </lineage>
</organism>
<dbReference type="EMBL" id="JBHSQV010000161">
    <property type="protein sequence ID" value="MFC5987381.1"/>
    <property type="molecule type" value="Genomic_DNA"/>
</dbReference>
<gene>
    <name evidence="1" type="ORF">ACFPXP_13295</name>
</gene>
<dbReference type="RefSeq" id="WP_379894747.1">
    <property type="nucleotide sequence ID" value="NZ_CBCSCT010000042.1"/>
</dbReference>
<protein>
    <submittedName>
        <fullName evidence="1">Uncharacterized protein</fullName>
    </submittedName>
</protein>
<comment type="caution">
    <text evidence="1">The sequence shown here is derived from an EMBL/GenBank/DDBJ whole genome shotgun (WGS) entry which is preliminary data.</text>
</comment>
<proteinExistence type="predicted"/>
<evidence type="ECO:0000313" key="1">
    <source>
        <dbReference type="EMBL" id="MFC5987381.1"/>
    </source>
</evidence>
<keyword evidence="2" id="KW-1185">Reference proteome</keyword>
<reference evidence="2" key="1">
    <citation type="journal article" date="2019" name="Int. J. Syst. Evol. Microbiol.">
        <title>The Global Catalogue of Microorganisms (GCM) 10K type strain sequencing project: providing services to taxonomists for standard genome sequencing and annotation.</title>
        <authorList>
            <consortium name="The Broad Institute Genomics Platform"/>
            <consortium name="The Broad Institute Genome Sequencing Center for Infectious Disease"/>
            <person name="Wu L."/>
            <person name="Ma J."/>
        </authorList>
    </citation>
    <scope>NUCLEOTIDE SEQUENCE [LARGE SCALE GENOMIC DNA]</scope>
    <source>
        <strain evidence="2">CCM 8749</strain>
    </source>
</reference>
<dbReference type="Proteomes" id="UP001596250">
    <property type="component" value="Unassembled WGS sequence"/>
</dbReference>
<sequence>MDFIHDIGVNLNEIDDAFEIVHDKRKKEQDFIDGLALTLNRMLDHPPEAEVESLTTGREE</sequence>
<evidence type="ECO:0000313" key="2">
    <source>
        <dbReference type="Proteomes" id="UP001596250"/>
    </source>
</evidence>